<dbReference type="Gene3D" id="3.30.420.40">
    <property type="match status" value="2"/>
</dbReference>
<gene>
    <name evidence="1" type="ORF">FEF65_01515</name>
</gene>
<comment type="caution">
    <text evidence="1">The sequence shown here is derived from an EMBL/GenBank/DDBJ whole genome shotgun (WGS) entry which is preliminary data.</text>
</comment>
<dbReference type="Gene3D" id="3.30.1490.300">
    <property type="match status" value="1"/>
</dbReference>
<keyword evidence="2" id="KW-1185">Reference proteome</keyword>
<proteinExistence type="predicted"/>
<dbReference type="EMBL" id="VBRY01000001">
    <property type="protein sequence ID" value="TLS69189.1"/>
    <property type="molecule type" value="Genomic_DNA"/>
</dbReference>
<protein>
    <recommendedName>
        <fullName evidence="3">PilN domain-containing protein</fullName>
    </recommendedName>
</protein>
<evidence type="ECO:0000313" key="2">
    <source>
        <dbReference type="Proteomes" id="UP000306585"/>
    </source>
</evidence>
<organism evidence="1 2">
    <name type="scientific">Mariprofundus erugo</name>
    <dbReference type="NCBI Taxonomy" id="2528639"/>
    <lineage>
        <taxon>Bacteria</taxon>
        <taxon>Pseudomonadati</taxon>
        <taxon>Pseudomonadota</taxon>
        <taxon>Candidatius Mariprofundia</taxon>
        <taxon>Mariprofundales</taxon>
        <taxon>Mariprofundaceae</taxon>
        <taxon>Mariprofundus</taxon>
    </lineage>
</organism>
<evidence type="ECO:0008006" key="3">
    <source>
        <dbReference type="Google" id="ProtNLM"/>
    </source>
</evidence>
<dbReference type="AlphaFoldDB" id="A0A5R9GWX1"/>
<reference evidence="1 2" key="1">
    <citation type="journal article" date="2019" name="Appl. Environ. Microbiol.">
        <title>Environmental Evidence and Genomic Insight of Iron-oxidizing Bacteria Preference Towards More Corrosion Resistant Stainless Steel at Higher Salinities.</title>
        <authorList>
            <person name="Garrison C.E."/>
            <person name="Price K.A."/>
            <person name="Field E.K."/>
        </authorList>
    </citation>
    <scope>NUCLEOTIDE SEQUENCE [LARGE SCALE GENOMIC DNA]</scope>
    <source>
        <strain evidence="1 2">P3</strain>
    </source>
</reference>
<evidence type="ECO:0000313" key="1">
    <source>
        <dbReference type="EMBL" id="TLS69189.1"/>
    </source>
</evidence>
<name>A0A5R9GWX1_9PROT</name>
<dbReference type="RefSeq" id="WP_138238003.1">
    <property type="nucleotide sequence ID" value="NZ_VBRY01000001.1"/>
</dbReference>
<sequence>MSTIIQQGKRLLHRLASGRLFRGSKSLGVSWIQGDVHVVYYRGRHLPQRWKSDTPVHTADQFRDALIKAKGRLRIGAECEVFMVLDQDQMSHSQVQAPPVKNKDLRRFLARQIETEQTFVGDAAWSWSNALSDDRSGKHHVLMHMMPKTDLDEIIERMLAIGFYPKAIVPLAEVLNSHICRLDIDPEETLVLLASFAGKTDILVARGSGKILFIRDLPYSAQDNYQQVLRDVELSVLYAKQKFSALINKVSVAGESSTQLEEFLKENLKLEFILPDDDWHHPYCWAMDAAEFRGESTANLVPAAVRRSHLVHNSLRWTVAGTGLLAVSAVLVVGEVEYIIANSQQVIGGRQELRHLQSELRSLESSQQQFEEQSRRIDYFSVNSAGEHGVNFLRYLGKAMPSKMILLKVNVVDTKAGQWTFVIDGMMGANVPVGEAVTYIESLGKALESRPLNAKLEDWQGNLDQVLHSGGAHRRQQLRFNFKGSLQ</sequence>
<accession>A0A5R9GWX1</accession>
<dbReference type="Proteomes" id="UP000306585">
    <property type="component" value="Unassembled WGS sequence"/>
</dbReference>